<evidence type="ECO:0000313" key="1">
    <source>
        <dbReference type="EMBL" id="WIM93286.1"/>
    </source>
</evidence>
<keyword evidence="2" id="KW-1185">Reference proteome</keyword>
<gene>
    <name evidence="1" type="ORF">ACTOB_005261</name>
</gene>
<name>A0ABY8W845_9ACTN</name>
<dbReference type="Proteomes" id="UP001240150">
    <property type="component" value="Chromosome"/>
</dbReference>
<dbReference type="RefSeq" id="WP_284914493.1">
    <property type="nucleotide sequence ID" value="NZ_CP126980.1"/>
</dbReference>
<proteinExistence type="predicted"/>
<organism evidence="1 2">
    <name type="scientific">Actinoplanes oblitus</name>
    <dbReference type="NCBI Taxonomy" id="3040509"/>
    <lineage>
        <taxon>Bacteria</taxon>
        <taxon>Bacillati</taxon>
        <taxon>Actinomycetota</taxon>
        <taxon>Actinomycetes</taxon>
        <taxon>Micromonosporales</taxon>
        <taxon>Micromonosporaceae</taxon>
        <taxon>Actinoplanes</taxon>
    </lineage>
</organism>
<dbReference type="EMBL" id="CP126980">
    <property type="protein sequence ID" value="WIM93286.1"/>
    <property type="molecule type" value="Genomic_DNA"/>
</dbReference>
<sequence>MINGRPVLLGGYAARAVRAAVESRAGVGLKTVAVHGAGFRWRDDDPVGRQCQEWHQRARVGDRAAASLQRG</sequence>
<reference evidence="1 2" key="1">
    <citation type="submission" date="2023-06" db="EMBL/GenBank/DDBJ databases">
        <authorList>
            <person name="Yushchuk O."/>
            <person name="Binda E."/>
            <person name="Ruckert-Reed C."/>
            <person name="Fedorenko V."/>
            <person name="Kalinowski J."/>
            <person name="Marinelli F."/>
        </authorList>
    </citation>
    <scope>NUCLEOTIDE SEQUENCE [LARGE SCALE GENOMIC DNA]</scope>
    <source>
        <strain evidence="1 2">NRRL 3884</strain>
    </source>
</reference>
<protein>
    <submittedName>
        <fullName evidence="1">Uncharacterized protein</fullName>
    </submittedName>
</protein>
<accession>A0ABY8W845</accession>
<evidence type="ECO:0000313" key="2">
    <source>
        <dbReference type="Proteomes" id="UP001240150"/>
    </source>
</evidence>